<evidence type="ECO:0000313" key="1">
    <source>
        <dbReference type="EMBL" id="GBP88157.1"/>
    </source>
</evidence>
<dbReference type="AlphaFoldDB" id="A0A4C1ZNF6"/>
<protein>
    <submittedName>
        <fullName evidence="1">Uncharacterized protein</fullName>
    </submittedName>
</protein>
<organism evidence="1 2">
    <name type="scientific">Eumeta variegata</name>
    <name type="common">Bagworm moth</name>
    <name type="synonym">Eumeta japonica</name>
    <dbReference type="NCBI Taxonomy" id="151549"/>
    <lineage>
        <taxon>Eukaryota</taxon>
        <taxon>Metazoa</taxon>
        <taxon>Ecdysozoa</taxon>
        <taxon>Arthropoda</taxon>
        <taxon>Hexapoda</taxon>
        <taxon>Insecta</taxon>
        <taxon>Pterygota</taxon>
        <taxon>Neoptera</taxon>
        <taxon>Endopterygota</taxon>
        <taxon>Lepidoptera</taxon>
        <taxon>Glossata</taxon>
        <taxon>Ditrysia</taxon>
        <taxon>Tineoidea</taxon>
        <taxon>Psychidae</taxon>
        <taxon>Oiketicinae</taxon>
        <taxon>Eumeta</taxon>
    </lineage>
</organism>
<evidence type="ECO:0000313" key="2">
    <source>
        <dbReference type="Proteomes" id="UP000299102"/>
    </source>
</evidence>
<sequence length="225" mass="25639">MKSPKKPLLTVRCERYIAVSMLNDINKIMSSRKTLQVKHSSEFSPTFNSIFSFTVKCLAPTLFKLELRRIVESKLKAGLRVKSRNKPVSESKMGPGLKLRMGLGSKTRVQTKSKLKTAEKYRPVFDVNAALYDLQTVQNKFCKNAADAPWYVRKSVLHRHLELPTISKFMKDASGYFFYIASSHSNLLLVSAVSYEPPPPHHFCRRQRNVLLNPPDVLTVVVENL</sequence>
<gene>
    <name evidence="1" type="ORF">EVAR_24971_1</name>
</gene>
<dbReference type="Proteomes" id="UP000299102">
    <property type="component" value="Unassembled WGS sequence"/>
</dbReference>
<reference evidence="1 2" key="1">
    <citation type="journal article" date="2019" name="Commun. Biol.">
        <title>The bagworm genome reveals a unique fibroin gene that provides high tensile strength.</title>
        <authorList>
            <person name="Kono N."/>
            <person name="Nakamura H."/>
            <person name="Ohtoshi R."/>
            <person name="Tomita M."/>
            <person name="Numata K."/>
            <person name="Arakawa K."/>
        </authorList>
    </citation>
    <scope>NUCLEOTIDE SEQUENCE [LARGE SCALE GENOMIC DNA]</scope>
</reference>
<dbReference type="EMBL" id="BGZK01001910">
    <property type="protein sequence ID" value="GBP88157.1"/>
    <property type="molecule type" value="Genomic_DNA"/>
</dbReference>
<accession>A0A4C1ZNF6</accession>
<name>A0A4C1ZNF6_EUMVA</name>
<proteinExistence type="predicted"/>
<keyword evidence="2" id="KW-1185">Reference proteome</keyword>
<dbReference type="OrthoDB" id="10050074at2759"/>
<comment type="caution">
    <text evidence="1">The sequence shown here is derived from an EMBL/GenBank/DDBJ whole genome shotgun (WGS) entry which is preliminary data.</text>
</comment>